<evidence type="ECO:0000256" key="5">
    <source>
        <dbReference type="HAMAP-Rule" id="MF_00378"/>
    </source>
</evidence>
<evidence type="ECO:0000256" key="1">
    <source>
        <dbReference type="ARBA" id="ARBA00022490"/>
    </source>
</evidence>
<organism evidence="9 10">
    <name type="scientific">Faecalicoccus acidiformans</name>
    <dbReference type="NCBI Taxonomy" id="915173"/>
    <lineage>
        <taxon>Bacteria</taxon>
        <taxon>Bacillati</taxon>
        <taxon>Bacillota</taxon>
        <taxon>Erysipelotrichia</taxon>
        <taxon>Erysipelotrichales</taxon>
        <taxon>Erysipelotrichaceae</taxon>
        <taxon>Faecalicoccus</taxon>
    </lineage>
</organism>
<comment type="subunit">
    <text evidence="5">Heterooligomer composed of large and small subunits.</text>
</comment>
<evidence type="ECO:0000259" key="7">
    <source>
        <dbReference type="Pfam" id="PF02601"/>
    </source>
</evidence>
<evidence type="ECO:0000313" key="10">
    <source>
        <dbReference type="Proteomes" id="UP000521313"/>
    </source>
</evidence>
<dbReference type="GO" id="GO:0003676">
    <property type="term" value="F:nucleic acid binding"/>
    <property type="evidence" value="ECO:0007669"/>
    <property type="project" value="InterPro"/>
</dbReference>
<comment type="catalytic activity">
    <reaction evidence="5 6">
        <text>Exonucleolytic cleavage in either 5'- to 3'- or 3'- to 5'-direction to yield nucleoside 5'-phosphates.</text>
        <dbReference type="EC" id="3.1.11.6"/>
    </reaction>
</comment>
<name>A0A7W8D169_9FIRM</name>
<dbReference type="Pfam" id="PF02601">
    <property type="entry name" value="Exonuc_VII_L"/>
    <property type="match status" value="1"/>
</dbReference>
<keyword evidence="4 5" id="KW-0269">Exonuclease</keyword>
<dbReference type="InterPro" id="IPR012340">
    <property type="entry name" value="NA-bd_OB-fold"/>
</dbReference>
<dbReference type="AlphaFoldDB" id="A0A7W8D169"/>
<dbReference type="GO" id="GO:0005737">
    <property type="term" value="C:cytoplasm"/>
    <property type="evidence" value="ECO:0007669"/>
    <property type="project" value="UniProtKB-SubCell"/>
</dbReference>
<comment type="function">
    <text evidence="5">Bidirectionally degrades single-stranded DNA into large acid-insoluble oligonucleotides, which are then degraded further into small acid-soluble oligonucleotides.</text>
</comment>
<accession>A0A7W8D169</accession>
<evidence type="ECO:0000256" key="4">
    <source>
        <dbReference type="ARBA" id="ARBA00022839"/>
    </source>
</evidence>
<keyword evidence="3 5" id="KW-0378">Hydrolase</keyword>
<dbReference type="GO" id="GO:0008855">
    <property type="term" value="F:exodeoxyribonuclease VII activity"/>
    <property type="evidence" value="ECO:0007669"/>
    <property type="project" value="UniProtKB-UniRule"/>
</dbReference>
<protein>
    <recommendedName>
        <fullName evidence="5">Exodeoxyribonuclease 7 large subunit</fullName>
        <ecNumber evidence="5">3.1.11.6</ecNumber>
    </recommendedName>
    <alternativeName>
        <fullName evidence="5">Exodeoxyribonuclease VII large subunit</fullName>
        <shortName evidence="5">Exonuclease VII large subunit</shortName>
    </alternativeName>
</protein>
<dbReference type="Pfam" id="PF13742">
    <property type="entry name" value="tRNA_anti_2"/>
    <property type="match status" value="1"/>
</dbReference>
<evidence type="ECO:0000256" key="3">
    <source>
        <dbReference type="ARBA" id="ARBA00022801"/>
    </source>
</evidence>
<proteinExistence type="inferred from homology"/>
<evidence type="ECO:0000259" key="8">
    <source>
        <dbReference type="Pfam" id="PF13742"/>
    </source>
</evidence>
<comment type="caution">
    <text evidence="9">The sequence shown here is derived from an EMBL/GenBank/DDBJ whole genome shotgun (WGS) entry which is preliminary data.</text>
</comment>
<dbReference type="GO" id="GO:0006308">
    <property type="term" value="P:DNA catabolic process"/>
    <property type="evidence" value="ECO:0007669"/>
    <property type="project" value="UniProtKB-UniRule"/>
</dbReference>
<reference evidence="9 10" key="1">
    <citation type="submission" date="2020-08" db="EMBL/GenBank/DDBJ databases">
        <title>Genomic Encyclopedia of Type Strains, Phase IV (KMG-IV): sequencing the most valuable type-strain genomes for metagenomic binning, comparative biology and taxonomic classification.</title>
        <authorList>
            <person name="Goeker M."/>
        </authorList>
    </citation>
    <scope>NUCLEOTIDE SEQUENCE [LARGE SCALE GENOMIC DNA]</scope>
    <source>
        <strain evidence="9 10">DSM 26963</strain>
    </source>
</reference>
<dbReference type="InterPro" id="IPR020579">
    <property type="entry name" value="Exonuc_VII_lsu_C"/>
</dbReference>
<dbReference type="PANTHER" id="PTHR30008:SF0">
    <property type="entry name" value="EXODEOXYRIBONUCLEASE 7 LARGE SUBUNIT"/>
    <property type="match status" value="1"/>
</dbReference>
<comment type="subcellular location">
    <subcellularLocation>
        <location evidence="5 6">Cytoplasm</location>
    </subcellularLocation>
</comment>
<keyword evidence="1 5" id="KW-0963">Cytoplasm</keyword>
<dbReference type="PANTHER" id="PTHR30008">
    <property type="entry name" value="EXODEOXYRIBONUCLEASE 7 LARGE SUBUNIT"/>
    <property type="match status" value="1"/>
</dbReference>
<dbReference type="InterPro" id="IPR003753">
    <property type="entry name" value="Exonuc_VII_L"/>
</dbReference>
<dbReference type="EMBL" id="JACHHD010000013">
    <property type="protein sequence ID" value="MBB5185323.1"/>
    <property type="molecule type" value="Genomic_DNA"/>
</dbReference>
<dbReference type="RefSeq" id="WP_183376159.1">
    <property type="nucleotide sequence ID" value="NZ_CALVCN010000044.1"/>
</dbReference>
<dbReference type="EC" id="3.1.11.6" evidence="5"/>
<evidence type="ECO:0000313" key="9">
    <source>
        <dbReference type="EMBL" id="MBB5185323.1"/>
    </source>
</evidence>
<evidence type="ECO:0000256" key="6">
    <source>
        <dbReference type="RuleBase" id="RU004355"/>
    </source>
</evidence>
<feature type="domain" description="OB-fold nucleic acid binding" evidence="8">
    <location>
        <begin position="8"/>
        <end position="102"/>
    </location>
</feature>
<dbReference type="NCBIfam" id="TIGR00237">
    <property type="entry name" value="xseA"/>
    <property type="match status" value="1"/>
</dbReference>
<sequence length="449" mass="52331">MSQERIVAVSSVLQRIKVILTETFDFSRVWIQGEISNLTKHRSGHYYFSLKDEKGEMNCVMFSSYVRHLDFSLEEGMSVQVQASVNVYEPRGSLQLYVRNIRQDGLGALYLEYQKRYKKLKEAGYFSEDHKKTKPEWFDHIAIITAKEGAALQDALKTIQRRWPMLKIDLYPSYVQGNLAPKSLINAIQKADQKQYDALLIIRGGGSFEDLFCFNDEELVQTLYNCKTYTVSGVGHEVDTTLCDLVCDHRAVTPTAAAQWVTPDQIEISQKIRASQKQIESRIHTILHHQMSQLKYIQNHPYLKDPLSWVYEKKMRLDYAQETLEHSRYRLQQNKVQLLKIDHELFQQIRRFFHLRAIDISQKNNQLTQTILMVQERRKQQFAQTMLLLDACSPLKILERGYSVALKGEKPIHDIKELEINDPIKVIVEKGSFDALVISKEEKTWLKNN</sequence>
<dbReference type="GO" id="GO:0009318">
    <property type="term" value="C:exodeoxyribonuclease VII complex"/>
    <property type="evidence" value="ECO:0007669"/>
    <property type="project" value="UniProtKB-UniRule"/>
</dbReference>
<dbReference type="Gene3D" id="2.40.50.140">
    <property type="entry name" value="Nucleic acid-binding proteins"/>
    <property type="match status" value="1"/>
</dbReference>
<evidence type="ECO:0000256" key="2">
    <source>
        <dbReference type="ARBA" id="ARBA00022722"/>
    </source>
</evidence>
<keyword evidence="2 5" id="KW-0540">Nuclease</keyword>
<gene>
    <name evidence="5" type="primary">xseA</name>
    <name evidence="9" type="ORF">HNQ43_001377</name>
</gene>
<dbReference type="CDD" id="cd04489">
    <property type="entry name" value="ExoVII_LU_OBF"/>
    <property type="match status" value="1"/>
</dbReference>
<dbReference type="InterPro" id="IPR025824">
    <property type="entry name" value="OB-fold_nuc-bd_dom"/>
</dbReference>
<comment type="similarity">
    <text evidence="5 6">Belongs to the XseA family.</text>
</comment>
<dbReference type="Proteomes" id="UP000521313">
    <property type="component" value="Unassembled WGS sequence"/>
</dbReference>
<dbReference type="HAMAP" id="MF_00378">
    <property type="entry name" value="Exonuc_7_L"/>
    <property type="match status" value="1"/>
</dbReference>
<feature type="domain" description="Exonuclease VII large subunit C-terminal" evidence="7">
    <location>
        <begin position="125"/>
        <end position="435"/>
    </location>
</feature>